<dbReference type="InterPro" id="IPR013057">
    <property type="entry name" value="AA_transpt_TM"/>
</dbReference>
<evidence type="ECO:0000256" key="2">
    <source>
        <dbReference type="ARBA" id="ARBA00022448"/>
    </source>
</evidence>
<feature type="transmembrane region" description="Helical" evidence="7">
    <location>
        <begin position="133"/>
        <end position="149"/>
    </location>
</feature>
<dbReference type="OrthoDB" id="655540at2759"/>
<dbReference type="PANTHER" id="PTHR22950:SF698">
    <property type="entry name" value="AMINO ACID TRANSPORTER TRANSMEMBRANE DOMAIN-CONTAINING PROTEIN"/>
    <property type="match status" value="1"/>
</dbReference>
<reference evidence="9 10" key="3">
    <citation type="journal article" date="2010" name="BMC Genomics">
        <title>Transcriptome sequencing and comparative analysis of cucumber flowers with different sex types.</title>
        <authorList>
            <person name="Guo S."/>
            <person name="Zheng Y."/>
            <person name="Joung J.G."/>
            <person name="Liu S."/>
            <person name="Zhang Z."/>
            <person name="Crasta O.R."/>
            <person name="Sobral B.W."/>
            <person name="Xu Y."/>
            <person name="Huang S."/>
            <person name="Fei Z."/>
        </authorList>
    </citation>
    <scope>NUCLEOTIDE SEQUENCE [LARGE SCALE GENOMIC DNA]</scope>
    <source>
        <strain evidence="10">cv. 9930</strain>
    </source>
</reference>
<organism evidence="9 10">
    <name type="scientific">Cucumis sativus</name>
    <name type="common">Cucumber</name>
    <dbReference type="NCBI Taxonomy" id="3659"/>
    <lineage>
        <taxon>Eukaryota</taxon>
        <taxon>Viridiplantae</taxon>
        <taxon>Streptophyta</taxon>
        <taxon>Embryophyta</taxon>
        <taxon>Tracheophyta</taxon>
        <taxon>Spermatophyta</taxon>
        <taxon>Magnoliopsida</taxon>
        <taxon>eudicotyledons</taxon>
        <taxon>Gunneridae</taxon>
        <taxon>Pentapetalae</taxon>
        <taxon>rosids</taxon>
        <taxon>fabids</taxon>
        <taxon>Cucurbitales</taxon>
        <taxon>Cucurbitaceae</taxon>
        <taxon>Benincaseae</taxon>
        <taxon>Cucumis</taxon>
    </lineage>
</organism>
<evidence type="ECO:0000313" key="9">
    <source>
        <dbReference type="EMBL" id="KGN50821.1"/>
    </source>
</evidence>
<reference evidence="9 10" key="2">
    <citation type="journal article" date="2009" name="PLoS ONE">
        <title>An integrated genetic and cytogenetic map of the cucumber genome.</title>
        <authorList>
            <person name="Ren Y."/>
            <person name="Zhang Z."/>
            <person name="Liu J."/>
            <person name="Staub J.E."/>
            <person name="Han Y."/>
            <person name="Cheng Z."/>
            <person name="Li X."/>
            <person name="Lu J."/>
            <person name="Miao H."/>
            <person name="Kang H."/>
            <person name="Xie B."/>
            <person name="Gu X."/>
            <person name="Wang X."/>
            <person name="Du Y."/>
            <person name="Jin W."/>
            <person name="Huang S."/>
        </authorList>
    </citation>
    <scope>NUCLEOTIDE SEQUENCE [LARGE SCALE GENOMIC DNA]</scope>
    <source>
        <strain evidence="10">cv. 9930</strain>
    </source>
</reference>
<feature type="domain" description="Amino acid transporter transmembrane" evidence="8">
    <location>
        <begin position="12"/>
        <end position="388"/>
    </location>
</feature>
<accession>A0A0A0KSU7</accession>
<feature type="transmembrane region" description="Helical" evidence="7">
    <location>
        <begin position="331"/>
        <end position="357"/>
    </location>
</feature>
<dbReference type="OMA" id="HYDSENQ"/>
<dbReference type="Pfam" id="PF01490">
    <property type="entry name" value="Aa_trans"/>
    <property type="match status" value="1"/>
</dbReference>
<dbReference type="GO" id="GO:0015171">
    <property type="term" value="F:amino acid transmembrane transporter activity"/>
    <property type="evidence" value="ECO:0000318"/>
    <property type="project" value="GO_Central"/>
</dbReference>
<dbReference type="GO" id="GO:0016020">
    <property type="term" value="C:membrane"/>
    <property type="evidence" value="ECO:0000318"/>
    <property type="project" value="GO_Central"/>
</dbReference>
<dbReference type="AlphaFoldDB" id="A0A0A0KSU7"/>
<keyword evidence="5 7" id="KW-1133">Transmembrane helix</keyword>
<feature type="transmembrane region" description="Helical" evidence="7">
    <location>
        <begin position="230"/>
        <end position="253"/>
    </location>
</feature>
<keyword evidence="3 7" id="KW-0812">Transmembrane</keyword>
<dbReference type="GO" id="GO:0031090">
    <property type="term" value="C:organelle membrane"/>
    <property type="evidence" value="ECO:0007669"/>
    <property type="project" value="UniProtKB-ARBA"/>
</dbReference>
<feature type="transmembrane region" description="Helical" evidence="7">
    <location>
        <begin position="156"/>
        <end position="179"/>
    </location>
</feature>
<reference evidence="9 10" key="4">
    <citation type="journal article" date="2011" name="BMC Genomics">
        <title>RNA-Seq improves annotation of protein-coding genes in the cucumber genome.</title>
        <authorList>
            <person name="Li Z."/>
            <person name="Zhang Z."/>
            <person name="Yan P."/>
            <person name="Huang S."/>
            <person name="Fei Z."/>
            <person name="Lin K."/>
        </authorList>
    </citation>
    <scope>NUCLEOTIDE SEQUENCE [LARGE SCALE GENOMIC DNA]</scope>
    <source>
        <strain evidence="10">cv. 9930</strain>
    </source>
</reference>
<dbReference type="PANTHER" id="PTHR22950">
    <property type="entry name" value="AMINO ACID TRANSPORTER"/>
    <property type="match status" value="1"/>
</dbReference>
<evidence type="ECO:0000256" key="1">
    <source>
        <dbReference type="ARBA" id="ARBA00004141"/>
    </source>
</evidence>
<keyword evidence="10" id="KW-1185">Reference proteome</keyword>
<proteinExistence type="predicted"/>
<evidence type="ECO:0000259" key="8">
    <source>
        <dbReference type="Pfam" id="PF01490"/>
    </source>
</evidence>
<protein>
    <recommendedName>
        <fullName evidence="8">Amino acid transporter transmembrane domain-containing protein</fullName>
    </recommendedName>
</protein>
<evidence type="ECO:0000256" key="4">
    <source>
        <dbReference type="ARBA" id="ARBA00022970"/>
    </source>
</evidence>
<dbReference type="Gramene" id="KGN50821">
    <property type="protein sequence ID" value="KGN50821"/>
    <property type="gene ID" value="Csa_5G273430"/>
</dbReference>
<evidence type="ECO:0000313" key="10">
    <source>
        <dbReference type="Proteomes" id="UP000029981"/>
    </source>
</evidence>
<feature type="transmembrane region" description="Helical" evidence="7">
    <location>
        <begin position="12"/>
        <end position="36"/>
    </location>
</feature>
<reference evidence="9 10" key="1">
    <citation type="journal article" date="2009" name="Nat. Genet.">
        <title>The genome of the cucumber, Cucumis sativus L.</title>
        <authorList>
            <person name="Huang S."/>
            <person name="Li R."/>
            <person name="Zhang Z."/>
            <person name="Li L."/>
            <person name="Gu X."/>
            <person name="Fan W."/>
            <person name="Lucas W.J."/>
            <person name="Wang X."/>
            <person name="Xie B."/>
            <person name="Ni P."/>
            <person name="Ren Y."/>
            <person name="Zhu H."/>
            <person name="Li J."/>
            <person name="Lin K."/>
            <person name="Jin W."/>
            <person name="Fei Z."/>
            <person name="Li G."/>
            <person name="Staub J."/>
            <person name="Kilian A."/>
            <person name="van der Vossen E.A."/>
            <person name="Wu Y."/>
            <person name="Guo J."/>
            <person name="He J."/>
            <person name="Jia Z."/>
            <person name="Ren Y."/>
            <person name="Tian G."/>
            <person name="Lu Y."/>
            <person name="Ruan J."/>
            <person name="Qian W."/>
            <person name="Wang M."/>
            <person name="Huang Q."/>
            <person name="Li B."/>
            <person name="Xuan Z."/>
            <person name="Cao J."/>
            <person name="Asan"/>
            <person name="Wu Z."/>
            <person name="Zhang J."/>
            <person name="Cai Q."/>
            <person name="Bai Y."/>
            <person name="Zhao B."/>
            <person name="Han Y."/>
            <person name="Li Y."/>
            <person name="Li X."/>
            <person name="Wang S."/>
            <person name="Shi Q."/>
            <person name="Liu S."/>
            <person name="Cho W.K."/>
            <person name="Kim J.Y."/>
            <person name="Xu Y."/>
            <person name="Heller-Uszynska K."/>
            <person name="Miao H."/>
            <person name="Cheng Z."/>
            <person name="Zhang S."/>
            <person name="Wu J."/>
            <person name="Yang Y."/>
            <person name="Kang H."/>
            <person name="Li M."/>
            <person name="Liang H."/>
            <person name="Ren X."/>
            <person name="Shi Z."/>
            <person name="Wen M."/>
            <person name="Jian M."/>
            <person name="Yang H."/>
            <person name="Zhang G."/>
            <person name="Yang Z."/>
            <person name="Chen R."/>
            <person name="Liu S."/>
            <person name="Li J."/>
            <person name="Ma L."/>
            <person name="Liu H."/>
            <person name="Zhou Y."/>
            <person name="Zhao J."/>
            <person name="Fang X."/>
            <person name="Li G."/>
            <person name="Fang L."/>
            <person name="Li Y."/>
            <person name="Liu D."/>
            <person name="Zheng H."/>
            <person name="Zhang Y."/>
            <person name="Qin N."/>
            <person name="Li Z."/>
            <person name="Yang G."/>
            <person name="Yang S."/>
            <person name="Bolund L."/>
            <person name="Kristiansen K."/>
            <person name="Zheng H."/>
            <person name="Li S."/>
            <person name="Zhang X."/>
            <person name="Yang H."/>
            <person name="Wang J."/>
            <person name="Sun R."/>
            <person name="Zhang B."/>
            <person name="Jiang S."/>
            <person name="Wang J."/>
            <person name="Du Y."/>
            <person name="Li S."/>
        </authorList>
    </citation>
    <scope>NUCLEOTIDE SEQUENCE [LARGE SCALE GENOMIC DNA]</scope>
    <source>
        <strain evidence="10">cv. 9930</strain>
    </source>
</reference>
<sequence>MERQVLMNNEGATLFRTCLNGLNALSGVGLLSIPFALSEGGWISLIALFILATICYYMGILLHRCMELKPHIKTYPDVGALAFGSPGRVIVAIFVYLESYLVAVEFLIMGGDGLERLFPNEGFRVGGVRIDGRKMYMMVTALVILPTTWPRSFGALAYISFGGILGSICLTFCVLWAAVVDGVGFKQKGAVLKFQGLPTTLSLFTFCYCAHVVFPSLRSSMRNKTHFSKVLLVSFMLSTINYSSMAILGYLMYGENIESQITLSLPQHKINTKIAIFTSLVNPLSKYGSIMYPIAHAIEDSSPLLATPVMSITIRTLLLVTTLIVAMSIPFFAYVMAFIGAFAGVATSIMIPCICYLKINQDVRKFGWKLMFISLIMLMGSCIGVVGTYTSIKEVIKRLQN</sequence>
<dbReference type="EMBL" id="CM002926">
    <property type="protein sequence ID" value="KGN50821.1"/>
    <property type="molecule type" value="Genomic_DNA"/>
</dbReference>
<keyword evidence="4" id="KW-0029">Amino-acid transport</keyword>
<dbReference type="Proteomes" id="UP000029981">
    <property type="component" value="Chromosome 5"/>
</dbReference>
<evidence type="ECO:0000256" key="3">
    <source>
        <dbReference type="ARBA" id="ARBA00022692"/>
    </source>
</evidence>
<evidence type="ECO:0000256" key="7">
    <source>
        <dbReference type="SAM" id="Phobius"/>
    </source>
</evidence>
<dbReference type="GO" id="GO:0003333">
    <property type="term" value="P:amino acid transmembrane transport"/>
    <property type="evidence" value="ECO:0000318"/>
    <property type="project" value="GO_Central"/>
</dbReference>
<feature type="transmembrane region" description="Helical" evidence="7">
    <location>
        <begin position="42"/>
        <end position="62"/>
    </location>
</feature>
<feature type="transmembrane region" description="Helical" evidence="7">
    <location>
        <begin position="369"/>
        <end position="392"/>
    </location>
</feature>
<keyword evidence="6 7" id="KW-0472">Membrane</keyword>
<name>A0A0A0KSU7_CUCSA</name>
<feature type="transmembrane region" description="Helical" evidence="7">
    <location>
        <begin position="304"/>
        <end position="325"/>
    </location>
</feature>
<evidence type="ECO:0000256" key="5">
    <source>
        <dbReference type="ARBA" id="ARBA00022989"/>
    </source>
</evidence>
<comment type="subcellular location">
    <subcellularLocation>
        <location evidence="1">Membrane</location>
        <topology evidence="1">Multi-pass membrane protein</topology>
    </subcellularLocation>
</comment>
<gene>
    <name evidence="9" type="ORF">Csa_5G273430</name>
</gene>
<feature type="transmembrane region" description="Helical" evidence="7">
    <location>
        <begin position="199"/>
        <end position="218"/>
    </location>
</feature>
<keyword evidence="2" id="KW-0813">Transport</keyword>
<evidence type="ECO:0000256" key="6">
    <source>
        <dbReference type="ARBA" id="ARBA00023136"/>
    </source>
</evidence>